<dbReference type="STRING" id="556267.HWAG_01378"/>
<dbReference type="RefSeq" id="WP_101313245.1">
    <property type="nucleotide sequence ID" value="NZ_CP063529.1"/>
</dbReference>
<dbReference type="GO" id="GO:0004601">
    <property type="term" value="F:peroxidase activity"/>
    <property type="evidence" value="ECO:0007669"/>
    <property type="project" value="UniProtKB-KW"/>
</dbReference>
<dbReference type="OrthoDB" id="9800545at2"/>
<reference evidence="2 3" key="1">
    <citation type="submission" date="2016-07" db="EMBL/GenBank/DDBJ databases">
        <title>Detection of Helicobacter winghamensis from caecal content of red fox (Vulpes vulpes).</title>
        <authorList>
            <person name="Zanoni R.G."/>
            <person name="Florio D."/>
            <person name="Caffara M."/>
            <person name="Renzi M."/>
            <person name="Parisi A."/>
            <person name="Pasquali F."/>
            <person name="Manfreda G."/>
        </authorList>
    </citation>
    <scope>NUCLEOTIDE SEQUENCE [LARGE SCALE GENOMIC DNA]</scope>
    <source>
        <strain evidence="2 3">295_13</strain>
    </source>
</reference>
<evidence type="ECO:0000259" key="1">
    <source>
        <dbReference type="Pfam" id="PF18257"/>
    </source>
</evidence>
<dbReference type="SUPFAM" id="SSF52833">
    <property type="entry name" value="Thioredoxin-like"/>
    <property type="match status" value="1"/>
</dbReference>
<keyword evidence="3" id="KW-1185">Reference proteome</keyword>
<dbReference type="Gene3D" id="3.10.450.520">
    <property type="match status" value="1"/>
</dbReference>
<gene>
    <name evidence="2" type="ORF">BCM31_05345</name>
</gene>
<dbReference type="Pfam" id="PF18257">
    <property type="entry name" value="DsbG_N"/>
    <property type="match status" value="1"/>
</dbReference>
<keyword evidence="2" id="KW-0560">Oxidoreductase</keyword>
<feature type="domain" description="Disulfide isomerase DsbG N-terminal" evidence="1">
    <location>
        <begin position="30"/>
        <end position="107"/>
    </location>
</feature>
<dbReference type="InterPro" id="IPR041556">
    <property type="entry name" value="DsbG_N"/>
</dbReference>
<comment type="caution">
    <text evidence="2">The sequence shown here is derived from an EMBL/GenBank/DDBJ whole genome shotgun (WGS) entry which is preliminary data.</text>
</comment>
<dbReference type="InterPro" id="IPR036249">
    <property type="entry name" value="Thioredoxin-like_sf"/>
</dbReference>
<dbReference type="Gene3D" id="3.40.30.10">
    <property type="entry name" value="Glutaredoxin"/>
    <property type="match status" value="1"/>
</dbReference>
<sequence length="244" mass="27512">MRKIALGLLFVLGFASFAFGNFEKNFKQGIKELTGVDVEVQVKKQLKSFNGEYFVIGRTSGGDIFPVIVSQDGKHFIGLSSVMNFSKEDSKMITEEINKAGEAKMKADAEGLKKLFSSFKESDFVVLKGERKNLPTKIVVTDPDCPYCRKHLEGIEAQLKEANLKLIFAPVHEEEAFIKAQLILNESAKVKDNVKKIAILRKYYKDIKLSDKEKKIDIKQVRFTTEKIFGSGLITGVPFIFEMK</sequence>
<evidence type="ECO:0000313" key="2">
    <source>
        <dbReference type="EMBL" id="PKT79748.1"/>
    </source>
</evidence>
<keyword evidence="2" id="KW-0575">Peroxidase</keyword>
<dbReference type="EMBL" id="MBPK01000046">
    <property type="protein sequence ID" value="PKT79748.1"/>
    <property type="molecule type" value="Genomic_DNA"/>
</dbReference>
<name>A0A2N3PH67_9HELI</name>
<evidence type="ECO:0000313" key="3">
    <source>
        <dbReference type="Proteomes" id="UP000233350"/>
    </source>
</evidence>
<accession>A0A2N3PH67</accession>
<protein>
    <submittedName>
        <fullName evidence="2">Thiol peroxidase</fullName>
    </submittedName>
</protein>
<organism evidence="2 3">
    <name type="scientific">Helicobacter winghamensis</name>
    <dbReference type="NCBI Taxonomy" id="157268"/>
    <lineage>
        <taxon>Bacteria</taxon>
        <taxon>Pseudomonadati</taxon>
        <taxon>Campylobacterota</taxon>
        <taxon>Epsilonproteobacteria</taxon>
        <taxon>Campylobacterales</taxon>
        <taxon>Helicobacteraceae</taxon>
        <taxon>Helicobacter</taxon>
    </lineage>
</organism>
<dbReference type="Proteomes" id="UP000233350">
    <property type="component" value="Unassembled WGS sequence"/>
</dbReference>
<dbReference type="AlphaFoldDB" id="A0A2N3PH67"/>
<proteinExistence type="predicted"/>